<dbReference type="Pfam" id="PF17762">
    <property type="entry name" value="HTH_ParB"/>
    <property type="match status" value="1"/>
</dbReference>
<gene>
    <name evidence="3" type="ORF">BKG82_12905</name>
</gene>
<feature type="region of interest" description="Disordered" evidence="1">
    <location>
        <begin position="208"/>
        <end position="229"/>
    </location>
</feature>
<evidence type="ECO:0000313" key="4">
    <source>
        <dbReference type="Proteomes" id="UP000180043"/>
    </source>
</evidence>
<dbReference type="InterPro" id="IPR036086">
    <property type="entry name" value="ParB/Sulfiredoxin_sf"/>
</dbReference>
<dbReference type="SUPFAM" id="SSF109709">
    <property type="entry name" value="KorB DNA-binding domain-like"/>
    <property type="match status" value="1"/>
</dbReference>
<accession>A0A1S1LL49</accession>
<dbReference type="InterPro" id="IPR050336">
    <property type="entry name" value="Chromosome_partition/occlusion"/>
</dbReference>
<feature type="compositionally biased region" description="Basic and acidic residues" evidence="1">
    <location>
        <begin position="371"/>
        <end position="389"/>
    </location>
</feature>
<dbReference type="Gene3D" id="1.10.10.2830">
    <property type="match status" value="1"/>
</dbReference>
<evidence type="ECO:0000313" key="3">
    <source>
        <dbReference type="EMBL" id="OHU57142.1"/>
    </source>
</evidence>
<proteinExistence type="predicted"/>
<feature type="compositionally biased region" description="Basic and acidic residues" evidence="1">
    <location>
        <begin position="322"/>
        <end position="331"/>
    </location>
</feature>
<dbReference type="GO" id="GO:0005694">
    <property type="term" value="C:chromosome"/>
    <property type="evidence" value="ECO:0007669"/>
    <property type="project" value="TreeGrafter"/>
</dbReference>
<evidence type="ECO:0000259" key="2">
    <source>
        <dbReference type="Pfam" id="PF17762"/>
    </source>
</evidence>
<feature type="region of interest" description="Disordered" evidence="1">
    <location>
        <begin position="322"/>
        <end position="397"/>
    </location>
</feature>
<reference evidence="3 4" key="1">
    <citation type="submission" date="2016-10" db="EMBL/GenBank/DDBJ databases">
        <title>Evaluation of Human, Veterinary and Environmental Mycobacterium chelonae Isolates by Core Genome Phylogenomic Analysis, Targeted Gene Comparison, and Anti-microbial Susceptibility Patterns: A Tale of Mistaken Identities.</title>
        <authorList>
            <person name="Fogelson S.B."/>
            <person name="Camus A.C."/>
            <person name="Lorenz W."/>
            <person name="Vasireddy R."/>
            <person name="Vasireddy S."/>
            <person name="Smith T."/>
            <person name="Brown-Elliott B.A."/>
            <person name="Wallace R.J.Jr."/>
            <person name="Hasan N.A."/>
            <person name="Reischl U."/>
            <person name="Sanchez S."/>
        </authorList>
    </citation>
    <scope>NUCLEOTIDE SEQUENCE [LARGE SCALE GENOMIC DNA]</scope>
    <source>
        <strain evidence="3 4">15515</strain>
    </source>
</reference>
<dbReference type="AlphaFoldDB" id="A0A1S1LL49"/>
<name>A0A1S1LL49_MYCCH</name>
<dbReference type="Proteomes" id="UP000180043">
    <property type="component" value="Unassembled WGS sequence"/>
</dbReference>
<dbReference type="PANTHER" id="PTHR33375">
    <property type="entry name" value="CHROMOSOME-PARTITIONING PROTEIN PARB-RELATED"/>
    <property type="match status" value="1"/>
</dbReference>
<feature type="domain" description="ParB/Spo0J HTH" evidence="2">
    <location>
        <begin position="133"/>
        <end position="196"/>
    </location>
</feature>
<dbReference type="GO" id="GO:0007059">
    <property type="term" value="P:chromosome segregation"/>
    <property type="evidence" value="ECO:0007669"/>
    <property type="project" value="TreeGrafter"/>
</dbReference>
<dbReference type="GO" id="GO:0045881">
    <property type="term" value="P:positive regulation of sporulation resulting in formation of a cellular spore"/>
    <property type="evidence" value="ECO:0007669"/>
    <property type="project" value="TreeGrafter"/>
</dbReference>
<protein>
    <recommendedName>
        <fullName evidence="2">ParB/Spo0J HTH domain-containing protein</fullName>
    </recommendedName>
</protein>
<comment type="caution">
    <text evidence="3">The sequence shown here is derived from an EMBL/GenBank/DDBJ whole genome shotgun (WGS) entry which is preliminary data.</text>
</comment>
<dbReference type="SUPFAM" id="SSF110849">
    <property type="entry name" value="ParB/Sulfiredoxin"/>
    <property type="match status" value="1"/>
</dbReference>
<evidence type="ECO:0000256" key="1">
    <source>
        <dbReference type="SAM" id="MobiDB-lite"/>
    </source>
</evidence>
<dbReference type="EMBL" id="MLIQ01000014">
    <property type="protein sequence ID" value="OHU57142.1"/>
    <property type="molecule type" value="Genomic_DNA"/>
</dbReference>
<dbReference type="PANTHER" id="PTHR33375:SF1">
    <property type="entry name" value="CHROMOSOME-PARTITIONING PROTEIN PARB-RELATED"/>
    <property type="match status" value="1"/>
</dbReference>
<dbReference type="Gene3D" id="3.90.1530.30">
    <property type="match status" value="1"/>
</dbReference>
<sequence length="506" mass="54970">MIRGLTALEAEAEGLRVENISPTLLIPHPFNEPARSVVKPGDQYWDELLTSVRAHGVRIAAAAVTRKAFTTRWPDRLSPADKGEFVLVYGHRRRAAALATDQATIPVIVDDSLLEAPAGGLIDMYQENKERLDLSPLAEAEFLERIAEELGITSQAELGEYLGLSQPTVSRRMSLRLLCPALQQEVAAGRLSPTEGAQLGAKLPYGAVRPWQKERPGDSPLSEAEQNSEDRLADQLRVWDVLKSKDKPAVQTAVDRVKAERKSRAAAAERGIEIVDPREYFGDGPTAQAHRIYDDVVVDDPSEVVAAIDEFGALAFYERADADPDPVHDSADSGADDDFDNGKNAPSAPAGGQRQPAEKPAPAAPKTSKKPPADKGADGTDARRTEAMKARRTAAASLINSRPSQTRLLQVLADQYATGLAALTGPEALHLAQAWGYAPDVETDRAEARLSAAWAIALATYELLATSKASWGPEHRAYFDLLRERAKYEPTAWERAQLDTVTDDPQ</sequence>
<organism evidence="3 4">
    <name type="scientific">Mycobacteroides chelonae</name>
    <name type="common">Mycobacterium chelonae</name>
    <dbReference type="NCBI Taxonomy" id="1774"/>
    <lineage>
        <taxon>Bacteria</taxon>
        <taxon>Bacillati</taxon>
        <taxon>Actinomycetota</taxon>
        <taxon>Actinomycetes</taxon>
        <taxon>Mycobacteriales</taxon>
        <taxon>Mycobacteriaceae</taxon>
        <taxon>Mycobacteroides</taxon>
    </lineage>
</organism>
<dbReference type="InterPro" id="IPR041468">
    <property type="entry name" value="HTH_ParB/Spo0J"/>
</dbReference>